<keyword evidence="15" id="KW-1185">Reference proteome</keyword>
<comment type="caution">
    <text evidence="14">The sequence shown here is derived from an EMBL/GenBank/DDBJ whole genome shotgun (WGS) entry which is preliminary data.</text>
</comment>
<evidence type="ECO:0000256" key="2">
    <source>
        <dbReference type="ARBA" id="ARBA00004586"/>
    </source>
</evidence>
<evidence type="ECO:0000313" key="15">
    <source>
        <dbReference type="Proteomes" id="UP001166286"/>
    </source>
</evidence>
<keyword evidence="9" id="KW-0460">Magnesium</keyword>
<dbReference type="PANTHER" id="PTHR21528:SF0">
    <property type="entry name" value="DEHYDRODOLICHYL DIPHOSPHATE SYNTHASE COMPLEX SUBUNIT NUS1"/>
    <property type="match status" value="1"/>
</dbReference>
<evidence type="ECO:0000256" key="12">
    <source>
        <dbReference type="ARBA" id="ARBA00047353"/>
    </source>
</evidence>
<keyword evidence="10 13" id="KW-1133">Transmembrane helix</keyword>
<dbReference type="EMBL" id="JAFEKC020000014">
    <property type="protein sequence ID" value="KAK0511220.1"/>
    <property type="molecule type" value="Genomic_DNA"/>
</dbReference>
<dbReference type="EC" id="2.5.1.87" evidence="5"/>
<gene>
    <name evidence="14" type="ORF">JMJ35_006772</name>
</gene>
<dbReference type="InterPro" id="IPR036424">
    <property type="entry name" value="UPP_synth-like_sf"/>
</dbReference>
<evidence type="ECO:0000256" key="7">
    <source>
        <dbReference type="ARBA" id="ARBA00022692"/>
    </source>
</evidence>
<comment type="similarity">
    <text evidence="4">Belongs to the UPP synthase family.</text>
</comment>
<dbReference type="PANTHER" id="PTHR21528">
    <property type="entry name" value="DEHYDRODOLICHYL DIPHOSPHATE SYNTHASE COMPLEX SUBUNIT NUS1"/>
    <property type="match status" value="1"/>
</dbReference>
<reference evidence="14" key="1">
    <citation type="submission" date="2023-03" db="EMBL/GenBank/DDBJ databases">
        <title>Complete genome of Cladonia borealis.</title>
        <authorList>
            <person name="Park H."/>
        </authorList>
    </citation>
    <scope>NUCLEOTIDE SEQUENCE</scope>
    <source>
        <strain evidence="14">ANT050790</strain>
    </source>
</reference>
<keyword evidence="6" id="KW-0808">Transferase</keyword>
<dbReference type="SUPFAM" id="SSF64005">
    <property type="entry name" value="Undecaprenyl diphosphate synthase"/>
    <property type="match status" value="1"/>
</dbReference>
<comment type="cofactor">
    <cofactor evidence="1">
        <name>Mg(2+)</name>
        <dbReference type="ChEBI" id="CHEBI:18420"/>
    </cofactor>
</comment>
<evidence type="ECO:0000256" key="3">
    <source>
        <dbReference type="ARBA" id="ARBA00004922"/>
    </source>
</evidence>
<evidence type="ECO:0000256" key="6">
    <source>
        <dbReference type="ARBA" id="ARBA00022679"/>
    </source>
</evidence>
<evidence type="ECO:0000313" key="14">
    <source>
        <dbReference type="EMBL" id="KAK0511220.1"/>
    </source>
</evidence>
<dbReference type="GO" id="GO:0005789">
    <property type="term" value="C:endoplasmic reticulum membrane"/>
    <property type="evidence" value="ECO:0007669"/>
    <property type="project" value="UniProtKB-SubCell"/>
</dbReference>
<dbReference type="Proteomes" id="UP001166286">
    <property type="component" value="Unassembled WGS sequence"/>
</dbReference>
<keyword evidence="8" id="KW-0256">Endoplasmic reticulum</keyword>
<keyword evidence="11 13" id="KW-0472">Membrane</keyword>
<dbReference type="Gene3D" id="3.40.1180.10">
    <property type="entry name" value="Decaprenyl diphosphate synthase-like"/>
    <property type="match status" value="1"/>
</dbReference>
<sequence>MVFSKETQIYRQDVRQQGTFLTPKQREDLVKPYMPKSPPMAAVAQKPMSQPVRSFARNSLHLLVFTIIHAIFSVYIRIRQTYHIVLDRIFAILYYHHRAPELIRQDVKKLSRLPEHLSIILELKGEERGAAGLGALMDEAAEISAWCACVGITTLSVYEKTGILKAYLPNTHRAVTSKLHAYFGRRIPSLQIGAPHIPSLLNGGSSEELDQLASPQGHLSILLLSADDGRSTLVDLTKTLTEMSQRKKISPSDISLDLVHAEITDSVMGEPDLLVLFAPYVKLQGYPPWQVRLTEIFHMQDNSGVGYQVFLRALHSYAKAQMNFGR</sequence>
<comment type="catalytic activity">
    <reaction evidence="12">
        <text>n isopentenyl diphosphate + (2E,6E)-farnesyl diphosphate = a di-trans,poly-cis-polyprenyl diphosphate + n diphosphate</text>
        <dbReference type="Rhea" id="RHEA:53008"/>
        <dbReference type="Rhea" id="RHEA-COMP:19494"/>
        <dbReference type="ChEBI" id="CHEBI:33019"/>
        <dbReference type="ChEBI" id="CHEBI:128769"/>
        <dbReference type="ChEBI" id="CHEBI:136960"/>
        <dbReference type="ChEBI" id="CHEBI:175763"/>
        <dbReference type="EC" id="2.5.1.87"/>
    </reaction>
</comment>
<proteinExistence type="inferred from homology"/>
<evidence type="ECO:0000256" key="8">
    <source>
        <dbReference type="ARBA" id="ARBA00022824"/>
    </source>
</evidence>
<evidence type="ECO:0000256" key="5">
    <source>
        <dbReference type="ARBA" id="ARBA00012596"/>
    </source>
</evidence>
<accession>A0AA39R004</accession>
<feature type="transmembrane region" description="Helical" evidence="13">
    <location>
        <begin position="60"/>
        <end position="78"/>
    </location>
</feature>
<evidence type="ECO:0000256" key="4">
    <source>
        <dbReference type="ARBA" id="ARBA00005432"/>
    </source>
</evidence>
<keyword evidence="7 13" id="KW-0812">Transmembrane</keyword>
<evidence type="ECO:0000256" key="13">
    <source>
        <dbReference type="SAM" id="Phobius"/>
    </source>
</evidence>
<comment type="pathway">
    <text evidence="3">Protein modification; protein glycosylation.</text>
</comment>
<dbReference type="AlphaFoldDB" id="A0AA39R004"/>
<comment type="subcellular location">
    <subcellularLocation>
        <location evidence="2">Endoplasmic reticulum membrane</location>
    </subcellularLocation>
</comment>
<organism evidence="14 15">
    <name type="scientific">Cladonia borealis</name>
    <dbReference type="NCBI Taxonomy" id="184061"/>
    <lineage>
        <taxon>Eukaryota</taxon>
        <taxon>Fungi</taxon>
        <taxon>Dikarya</taxon>
        <taxon>Ascomycota</taxon>
        <taxon>Pezizomycotina</taxon>
        <taxon>Lecanoromycetes</taxon>
        <taxon>OSLEUM clade</taxon>
        <taxon>Lecanoromycetidae</taxon>
        <taxon>Lecanorales</taxon>
        <taxon>Lecanorineae</taxon>
        <taxon>Cladoniaceae</taxon>
        <taxon>Cladonia</taxon>
    </lineage>
</organism>
<name>A0AA39R004_9LECA</name>
<dbReference type="GO" id="GO:0045547">
    <property type="term" value="F:ditrans,polycis-polyprenyl diphosphate synthase [(2E,6E)-farnesyl diphosphate specific] activity"/>
    <property type="evidence" value="ECO:0007669"/>
    <property type="project" value="UniProtKB-EC"/>
</dbReference>
<evidence type="ECO:0000256" key="1">
    <source>
        <dbReference type="ARBA" id="ARBA00001946"/>
    </source>
</evidence>
<protein>
    <recommendedName>
        <fullName evidence="5">ditrans,polycis-polyprenyl diphosphate synthase [(2E,6E)-farnesyldiphosphate specific]</fullName>
        <ecNumber evidence="5">2.5.1.87</ecNumber>
    </recommendedName>
</protein>
<evidence type="ECO:0000256" key="11">
    <source>
        <dbReference type="ARBA" id="ARBA00023136"/>
    </source>
</evidence>
<evidence type="ECO:0000256" key="9">
    <source>
        <dbReference type="ARBA" id="ARBA00022842"/>
    </source>
</evidence>
<dbReference type="InterPro" id="IPR038887">
    <property type="entry name" value="Nus1/NgBR"/>
</dbReference>
<evidence type="ECO:0000256" key="10">
    <source>
        <dbReference type="ARBA" id="ARBA00022989"/>
    </source>
</evidence>
<dbReference type="GO" id="GO:1904423">
    <property type="term" value="C:dehydrodolichyl diphosphate synthase complex"/>
    <property type="evidence" value="ECO:0007669"/>
    <property type="project" value="InterPro"/>
</dbReference>